<evidence type="ECO:0000313" key="3">
    <source>
        <dbReference type="EMBL" id="TBO31291.1"/>
    </source>
</evidence>
<feature type="transmembrane region" description="Helical" evidence="2">
    <location>
        <begin position="149"/>
        <end position="168"/>
    </location>
</feature>
<keyword evidence="2" id="KW-0472">Membrane</keyword>
<feature type="region of interest" description="Disordered" evidence="1">
    <location>
        <begin position="44"/>
        <end position="82"/>
    </location>
</feature>
<keyword evidence="2" id="KW-1133">Transmembrane helix</keyword>
<organism evidence="3 4">
    <name type="scientific">Aquabacterium lacunae</name>
    <dbReference type="NCBI Taxonomy" id="2528630"/>
    <lineage>
        <taxon>Bacteria</taxon>
        <taxon>Pseudomonadati</taxon>
        <taxon>Pseudomonadota</taxon>
        <taxon>Betaproteobacteria</taxon>
        <taxon>Burkholderiales</taxon>
        <taxon>Aquabacterium</taxon>
    </lineage>
</organism>
<dbReference type="Pfam" id="PF05987">
    <property type="entry name" value="DUF898"/>
    <property type="match status" value="1"/>
</dbReference>
<dbReference type="AlphaFoldDB" id="A0A4Q9GYJ9"/>
<name>A0A4Q9GYJ9_9BURK</name>
<dbReference type="OrthoDB" id="9765721at2"/>
<feature type="transmembrane region" description="Helical" evidence="2">
    <location>
        <begin position="350"/>
        <end position="371"/>
    </location>
</feature>
<dbReference type="Proteomes" id="UP000292120">
    <property type="component" value="Unassembled WGS sequence"/>
</dbReference>
<keyword evidence="4" id="KW-1185">Reference proteome</keyword>
<evidence type="ECO:0000256" key="2">
    <source>
        <dbReference type="SAM" id="Phobius"/>
    </source>
</evidence>
<gene>
    <name evidence="3" type="ORF">EYS42_08575</name>
</gene>
<dbReference type="RefSeq" id="WP_130967746.1">
    <property type="nucleotide sequence ID" value="NZ_SIXI01000003.1"/>
</dbReference>
<protein>
    <submittedName>
        <fullName evidence="3">DUF898 family protein</fullName>
    </submittedName>
</protein>
<evidence type="ECO:0000313" key="4">
    <source>
        <dbReference type="Proteomes" id="UP000292120"/>
    </source>
</evidence>
<accession>A0A4Q9GYJ9</accession>
<feature type="transmembrane region" description="Helical" evidence="2">
    <location>
        <begin position="196"/>
        <end position="215"/>
    </location>
</feature>
<feature type="transmembrane region" description="Helical" evidence="2">
    <location>
        <begin position="383"/>
        <end position="403"/>
    </location>
</feature>
<sequence>MTDSSNPTPRTAVRLDALEHAFMREVTNRWQDEFARQAVPIAAPSVAPAESSATPADSPISRPTAVAGPALTPEPGRSRRADTAWRAPHPIGSTLPGPLFNEEMPPGVLPRANPPLRSPALPDVPRLPQGVVLQWPVRFHAAGGDYARLWAMHVLLLLLTGGLAWPWVMQRREQFFLRNTRVVGHALDHRLEAVSLWPRFALTLAIALGVGAAALQDARTGWLAMGLAALVWPVVIHLRMQQQVVSITWAGRRLWLEGGLLGVYRASMGGVLLAMAGAALTALAWAPDAPVPWWAAAVAWSAWILSVPWVSWAVLRHRQAHLRLGPFRMLWKVSAADFSALWHRSIVWSAVVFAALAGLGALVLALGLLVGRATGRPGVSREALTVLVGLLAVAWAVVVVPFIQARLINLVWGKTGNRHFRFRSDIPVKAYTRLHVRLAIRLLLTAGLYWPWAVVQVRRLRMQSLQVWSRVDVDVMLAHWPTTQGDTAPVAVSPVSVMPDEIPSASSLQQVSGLYKVRA</sequence>
<feature type="transmembrane region" description="Helical" evidence="2">
    <location>
        <begin position="221"/>
        <end position="240"/>
    </location>
</feature>
<evidence type="ECO:0000256" key="1">
    <source>
        <dbReference type="SAM" id="MobiDB-lite"/>
    </source>
</evidence>
<reference evidence="3 4" key="1">
    <citation type="submission" date="2019-02" db="EMBL/GenBank/DDBJ databases">
        <title>Aquabacterium sp. strain KMB7.</title>
        <authorList>
            <person name="Chen W.-M."/>
        </authorList>
    </citation>
    <scope>NUCLEOTIDE SEQUENCE [LARGE SCALE GENOMIC DNA]</scope>
    <source>
        <strain evidence="3 4">KMB7</strain>
    </source>
</reference>
<feature type="compositionally biased region" description="Low complexity" evidence="1">
    <location>
        <begin position="44"/>
        <end position="56"/>
    </location>
</feature>
<feature type="transmembrane region" description="Helical" evidence="2">
    <location>
        <begin position="438"/>
        <end position="455"/>
    </location>
</feature>
<dbReference type="InterPro" id="IPR010295">
    <property type="entry name" value="DUF898"/>
</dbReference>
<proteinExistence type="predicted"/>
<feature type="transmembrane region" description="Helical" evidence="2">
    <location>
        <begin position="291"/>
        <end position="315"/>
    </location>
</feature>
<feature type="transmembrane region" description="Helical" evidence="2">
    <location>
        <begin position="261"/>
        <end position="285"/>
    </location>
</feature>
<dbReference type="EMBL" id="SIXI01000003">
    <property type="protein sequence ID" value="TBO31291.1"/>
    <property type="molecule type" value="Genomic_DNA"/>
</dbReference>
<keyword evidence="2" id="KW-0812">Transmembrane</keyword>
<comment type="caution">
    <text evidence="3">The sequence shown here is derived from an EMBL/GenBank/DDBJ whole genome shotgun (WGS) entry which is preliminary data.</text>
</comment>